<feature type="region of interest" description="Disordered" evidence="1">
    <location>
        <begin position="25"/>
        <end position="46"/>
    </location>
</feature>
<dbReference type="InterPro" id="IPR036047">
    <property type="entry name" value="F-box-like_dom_sf"/>
</dbReference>
<evidence type="ECO:0000313" key="3">
    <source>
        <dbReference type="EMBL" id="KDQ52078.1"/>
    </source>
</evidence>
<feature type="compositionally biased region" description="Basic and acidic residues" evidence="1">
    <location>
        <begin position="31"/>
        <end position="45"/>
    </location>
</feature>
<name>A0A067PAX8_9AGAM</name>
<dbReference type="OrthoDB" id="2322499at2759"/>
<dbReference type="Proteomes" id="UP000027265">
    <property type="component" value="Unassembled WGS sequence"/>
</dbReference>
<reference evidence="4" key="1">
    <citation type="journal article" date="2014" name="Proc. Natl. Acad. Sci. U.S.A.">
        <title>Extensive sampling of basidiomycete genomes demonstrates inadequacy of the white-rot/brown-rot paradigm for wood decay fungi.</title>
        <authorList>
            <person name="Riley R."/>
            <person name="Salamov A.A."/>
            <person name="Brown D.W."/>
            <person name="Nagy L.G."/>
            <person name="Floudas D."/>
            <person name="Held B.W."/>
            <person name="Levasseur A."/>
            <person name="Lombard V."/>
            <person name="Morin E."/>
            <person name="Otillar R."/>
            <person name="Lindquist E.A."/>
            <person name="Sun H."/>
            <person name="LaButti K.M."/>
            <person name="Schmutz J."/>
            <person name="Jabbour D."/>
            <person name="Luo H."/>
            <person name="Baker S.E."/>
            <person name="Pisabarro A.G."/>
            <person name="Walton J.D."/>
            <person name="Blanchette R.A."/>
            <person name="Henrissat B."/>
            <person name="Martin F."/>
            <person name="Cullen D."/>
            <person name="Hibbett D.S."/>
            <person name="Grigoriev I.V."/>
        </authorList>
    </citation>
    <scope>NUCLEOTIDE SEQUENCE [LARGE SCALE GENOMIC DNA]</scope>
    <source>
        <strain evidence="4">MUCL 33604</strain>
    </source>
</reference>
<dbReference type="Pfam" id="PF00646">
    <property type="entry name" value="F-box"/>
    <property type="match status" value="1"/>
</dbReference>
<dbReference type="STRING" id="933084.A0A067PAX8"/>
<gene>
    <name evidence="3" type="ORF">JAAARDRAFT_210696</name>
</gene>
<proteinExistence type="predicted"/>
<dbReference type="InParanoid" id="A0A067PAX8"/>
<dbReference type="HOGENOM" id="CLU_595904_0_0_1"/>
<dbReference type="InterPro" id="IPR001810">
    <property type="entry name" value="F-box_dom"/>
</dbReference>
<protein>
    <recommendedName>
        <fullName evidence="2">F-box domain-containing protein</fullName>
    </recommendedName>
</protein>
<dbReference type="EMBL" id="KL197742">
    <property type="protein sequence ID" value="KDQ52078.1"/>
    <property type="molecule type" value="Genomic_DNA"/>
</dbReference>
<organism evidence="3 4">
    <name type="scientific">Jaapia argillacea MUCL 33604</name>
    <dbReference type="NCBI Taxonomy" id="933084"/>
    <lineage>
        <taxon>Eukaryota</taxon>
        <taxon>Fungi</taxon>
        <taxon>Dikarya</taxon>
        <taxon>Basidiomycota</taxon>
        <taxon>Agaricomycotina</taxon>
        <taxon>Agaricomycetes</taxon>
        <taxon>Agaricomycetidae</taxon>
        <taxon>Jaapiales</taxon>
        <taxon>Jaapiaceae</taxon>
        <taxon>Jaapia</taxon>
    </lineage>
</organism>
<keyword evidence="4" id="KW-1185">Reference proteome</keyword>
<dbReference type="SUPFAM" id="SSF81383">
    <property type="entry name" value="F-box domain"/>
    <property type="match status" value="1"/>
</dbReference>
<dbReference type="CDD" id="cd09917">
    <property type="entry name" value="F-box_SF"/>
    <property type="match status" value="1"/>
</dbReference>
<evidence type="ECO:0000313" key="4">
    <source>
        <dbReference type="Proteomes" id="UP000027265"/>
    </source>
</evidence>
<accession>A0A067PAX8</accession>
<sequence length="459" mass="51670">MLEYEDVTDVEEFSDEEGIEVSKSAVAVARARGDEPPSKRPKSETIIEPQVSNDGKVGISLASISPDILARICGYCSPSDLVNIARVSKGLRMILVSQKFVSVWKTARVSTSGIPNCPSYMSELRWAHLLFGRFCQCCGEKRTRRIDFHLLRRVCAECLMENSLFSDCDGFDEPDGPRIQELLLTCSPSPDFEFYWGPDVNAISKQLKSLNDDVKAGKPHAQRLLDEFVAKRRREVQLIEKDAVKHKIWADKQEKRRKSSLAKLTKARLMQIEKRLVDMGWSKSDICAIRTAPEASKSVLLSDGAWSRVLPKLEAHLAEDKRRKLEEARVKQVEARTKIFIEGYHKFKDTVHPTQHVLLPSDSQASYLKEFRHLIDADIDVDITANSFARLFEDQPGIVASWASVRETAILDLLPENLRRSYVDEGLVSPTIATNLSSPLSPRMDLAIHAFTCAVVTIC</sequence>
<dbReference type="PROSITE" id="PS50181">
    <property type="entry name" value="FBOX"/>
    <property type="match status" value="1"/>
</dbReference>
<evidence type="ECO:0000259" key="2">
    <source>
        <dbReference type="PROSITE" id="PS50181"/>
    </source>
</evidence>
<evidence type="ECO:0000256" key="1">
    <source>
        <dbReference type="SAM" id="MobiDB-lite"/>
    </source>
</evidence>
<feature type="domain" description="F-box" evidence="2">
    <location>
        <begin position="58"/>
        <end position="107"/>
    </location>
</feature>
<dbReference type="AlphaFoldDB" id="A0A067PAX8"/>